<dbReference type="Pfam" id="PF15077">
    <property type="entry name" value="MAJIN"/>
    <property type="match status" value="1"/>
</dbReference>
<dbReference type="InterPro" id="IPR027816">
    <property type="entry name" value="MAJIN"/>
</dbReference>
<dbReference type="PANTHER" id="PTHR35824">
    <property type="entry name" value="MEMBRANE-ANCHORED JUNCTION PROTEIN MAJIN"/>
    <property type="match status" value="1"/>
</dbReference>
<feature type="compositionally biased region" description="Basic and acidic residues" evidence="1">
    <location>
        <begin position="137"/>
        <end position="152"/>
    </location>
</feature>
<keyword evidence="3" id="KW-1185">Reference proteome</keyword>
<name>A0AAN9AVL5_9CAEN</name>
<protein>
    <submittedName>
        <fullName evidence="2">Uncharacterized protein</fullName>
    </submittedName>
</protein>
<evidence type="ECO:0000313" key="2">
    <source>
        <dbReference type="EMBL" id="KAK7094106.1"/>
    </source>
</evidence>
<dbReference type="Proteomes" id="UP001374579">
    <property type="component" value="Unassembled WGS sequence"/>
</dbReference>
<reference evidence="2 3" key="1">
    <citation type="submission" date="2024-02" db="EMBL/GenBank/DDBJ databases">
        <title>Chromosome-scale genome assembly of the rough periwinkle Littorina saxatilis.</title>
        <authorList>
            <person name="De Jode A."/>
            <person name="Faria R."/>
            <person name="Formenti G."/>
            <person name="Sims Y."/>
            <person name="Smith T.P."/>
            <person name="Tracey A."/>
            <person name="Wood J.M.D."/>
            <person name="Zagrodzka Z.B."/>
            <person name="Johannesson K."/>
            <person name="Butlin R.K."/>
            <person name="Leder E.H."/>
        </authorList>
    </citation>
    <scope>NUCLEOTIDE SEQUENCE [LARGE SCALE GENOMIC DNA]</scope>
    <source>
        <strain evidence="2">Snail1</strain>
        <tissue evidence="2">Muscle</tissue>
    </source>
</reference>
<comment type="caution">
    <text evidence="2">The sequence shown here is derived from an EMBL/GenBank/DDBJ whole genome shotgun (WGS) entry which is preliminary data.</text>
</comment>
<dbReference type="PANTHER" id="PTHR35824:SF1">
    <property type="entry name" value="MEMBRANE-ANCHORED JUNCTION PROTEIN"/>
    <property type="match status" value="1"/>
</dbReference>
<organism evidence="2 3">
    <name type="scientific">Littorina saxatilis</name>
    <dbReference type="NCBI Taxonomy" id="31220"/>
    <lineage>
        <taxon>Eukaryota</taxon>
        <taxon>Metazoa</taxon>
        <taxon>Spiralia</taxon>
        <taxon>Lophotrochozoa</taxon>
        <taxon>Mollusca</taxon>
        <taxon>Gastropoda</taxon>
        <taxon>Caenogastropoda</taxon>
        <taxon>Littorinimorpha</taxon>
        <taxon>Littorinoidea</taxon>
        <taxon>Littorinidae</taxon>
        <taxon>Littorina</taxon>
    </lineage>
</organism>
<evidence type="ECO:0000256" key="1">
    <source>
        <dbReference type="SAM" id="MobiDB-lite"/>
    </source>
</evidence>
<feature type="region of interest" description="Disordered" evidence="1">
    <location>
        <begin position="328"/>
        <end position="416"/>
    </location>
</feature>
<dbReference type="GO" id="GO:0070197">
    <property type="term" value="P:meiotic attachment of telomere to nuclear envelope"/>
    <property type="evidence" value="ECO:0007669"/>
    <property type="project" value="TreeGrafter"/>
</dbReference>
<feature type="compositionally biased region" description="Polar residues" evidence="1">
    <location>
        <begin position="233"/>
        <end position="242"/>
    </location>
</feature>
<evidence type="ECO:0000313" key="3">
    <source>
        <dbReference type="Proteomes" id="UP001374579"/>
    </source>
</evidence>
<dbReference type="GO" id="GO:0005637">
    <property type="term" value="C:nuclear inner membrane"/>
    <property type="evidence" value="ECO:0007669"/>
    <property type="project" value="TreeGrafter"/>
</dbReference>
<accession>A0AAN9AVL5</accession>
<dbReference type="GO" id="GO:0003677">
    <property type="term" value="F:DNA binding"/>
    <property type="evidence" value="ECO:0007669"/>
    <property type="project" value="InterPro"/>
</dbReference>
<dbReference type="AlphaFoldDB" id="A0AAN9AVL5"/>
<feature type="compositionally biased region" description="Basic and acidic residues" evidence="1">
    <location>
        <begin position="329"/>
        <end position="345"/>
    </location>
</feature>
<sequence length="526" mass="58162">MVLKKFSCVADDTRLIRHGDTLYKFKLSFSNVYGTTQNIGATSLHKEIEEVIAAVISIIQDGRNLVRIQTEHFVVVPSQKIWKVGEKLVFQQDGKELKTYGSVLTLTFEPHHQGQGESGMASTTLTTNRKPRLQSEQPKERDSGKSHQEQRKSGALQARSQSSQVAQEHGDINSAAAEPEAKGIRPQSPKKTTTRNLAEGQGSASVNCASSSASGEQNLGSRKSRARSREKTSASGSTQNVSPERRMPDAQQTNAERMSTFSQSSKLRYSLRRKAIPATDSAWLGHSPRKSARVTAQNRNTNNSVRHIASGVCVDSNTGGGAVVVQGVGERERQVNEKKRLEKDSSTQPASGRRNRQQLDFLYTGTTVLRAKRNTGKATVGNSQRTSTRSRSRSVEQRLRQLPEETNSQHSRSRMKERAVELRQNINRSLILEEQRLRNLAADDSGGDQHHSAKRSRIQTFEQKDRHVVAAGDAQEELKLQMLASGQNLEEAGQQAQRRSSSLVQRFTEAVLTPIKRALRGAGDVP</sequence>
<gene>
    <name evidence="2" type="ORF">V1264_007771</name>
</gene>
<feature type="compositionally biased region" description="Low complexity" evidence="1">
    <location>
        <begin position="203"/>
        <end position="214"/>
    </location>
</feature>
<proteinExistence type="predicted"/>
<dbReference type="GO" id="GO:0007129">
    <property type="term" value="P:homologous chromosome pairing at meiosis"/>
    <property type="evidence" value="ECO:0007669"/>
    <property type="project" value="TreeGrafter"/>
</dbReference>
<feature type="region of interest" description="Disordered" evidence="1">
    <location>
        <begin position="110"/>
        <end position="266"/>
    </location>
</feature>
<dbReference type="EMBL" id="JBAMIC010000019">
    <property type="protein sequence ID" value="KAK7094106.1"/>
    <property type="molecule type" value="Genomic_DNA"/>
</dbReference>
<feature type="compositionally biased region" description="Basic and acidic residues" evidence="1">
    <location>
        <begin position="393"/>
        <end position="403"/>
    </location>
</feature>
<feature type="compositionally biased region" description="Polar residues" evidence="1">
    <location>
        <begin position="250"/>
        <end position="266"/>
    </location>
</feature>